<dbReference type="GO" id="GO:0003887">
    <property type="term" value="F:DNA-directed DNA polymerase activity"/>
    <property type="evidence" value="ECO:0007669"/>
    <property type="project" value="UniProtKB-UniRule"/>
</dbReference>
<comment type="catalytic activity">
    <reaction evidence="14 15">
        <text>DNA(n) + a 2'-deoxyribonucleoside 5'-triphosphate = DNA(n+1) + diphosphate</text>
        <dbReference type="Rhea" id="RHEA:22508"/>
        <dbReference type="Rhea" id="RHEA-COMP:17339"/>
        <dbReference type="Rhea" id="RHEA-COMP:17340"/>
        <dbReference type="ChEBI" id="CHEBI:33019"/>
        <dbReference type="ChEBI" id="CHEBI:61560"/>
        <dbReference type="ChEBI" id="CHEBI:173112"/>
        <dbReference type="EC" id="2.7.7.7"/>
    </reaction>
</comment>
<evidence type="ECO:0000256" key="10">
    <source>
        <dbReference type="ARBA" id="ARBA00022842"/>
    </source>
</evidence>
<evidence type="ECO:0000256" key="9">
    <source>
        <dbReference type="ARBA" id="ARBA00022763"/>
    </source>
</evidence>
<feature type="domain" description="UmuC" evidence="17">
    <location>
        <begin position="101"/>
        <end position="276"/>
    </location>
</feature>
<sequence>MHSQSSHSVAAPGGAQDAPRPSATIQAPVTPRRGAAIERGDRNQNAGVGAPGAGIAGMAGSASAARPQDLPADARTSGEDDPSGSGSGSGGSGGEHEPRTVLHADIDAFFASIEQQRDPRLRGKPVIVGAGVIASCSYEARAFGLKAGMALSEARRLCPDAVVLAGHAQVYRCFAERIFDLCRTLSPDVETYLDEAYLELTGTERVHGDFVRAAEALREAVARETGITVTCGIGPNRMLAKLVGKTVKPDGLARLHAHEADAFIVDRPIEQLAGVGHAHARTLRSMNVRTIGELRAFPSPALEALFGAPGRLLYERCRGRDTAPVVAREIPVTISRETSFHRDTAEPAQVEGMLEYLVGRACRATRELGLTARTVSVRLRYSDGESAEQSRTLRAPSAVDPVLMALALELLGRLFTRRVSLHAIGVTLSGFVRDAAEQGALFDEPEAGRRAALCAALDDVRDSYGHGAVVSGRALHLADGLEHDRYGFVLRTSSLTK</sequence>
<feature type="binding site" evidence="15">
    <location>
        <position position="194"/>
    </location>
    <ligand>
        <name>Mg(2+)</name>
        <dbReference type="ChEBI" id="CHEBI:18420"/>
    </ligand>
</feature>
<dbReference type="HAMAP" id="MF_01113">
    <property type="entry name" value="DNApol_IV"/>
    <property type="match status" value="1"/>
</dbReference>
<comment type="cofactor">
    <cofactor evidence="15">
        <name>Mg(2+)</name>
        <dbReference type="ChEBI" id="CHEBI:18420"/>
    </cofactor>
    <text evidence="15">Binds 2 magnesium ions per subunit.</text>
</comment>
<keyword evidence="3 15" id="KW-0515">Mutator protein</keyword>
<dbReference type="InterPro" id="IPR053848">
    <property type="entry name" value="IMS_HHH_1"/>
</dbReference>
<feature type="region of interest" description="Disordered" evidence="16">
    <location>
        <begin position="1"/>
        <end position="98"/>
    </location>
</feature>
<feature type="binding site" evidence="15">
    <location>
        <position position="105"/>
    </location>
    <ligand>
        <name>Mg(2+)</name>
        <dbReference type="ChEBI" id="CHEBI:18420"/>
    </ligand>
</feature>
<keyword evidence="5 15" id="KW-0808">Transferase</keyword>
<dbReference type="GO" id="GO:0003684">
    <property type="term" value="F:damaged DNA binding"/>
    <property type="evidence" value="ECO:0007669"/>
    <property type="project" value="InterPro"/>
</dbReference>
<comment type="subcellular location">
    <subcellularLocation>
        <location evidence="1 15">Cytoplasm</location>
    </subcellularLocation>
</comment>
<dbReference type="SUPFAM" id="SSF100879">
    <property type="entry name" value="Lesion bypass DNA polymerase (Y-family), little finger domain"/>
    <property type="match status" value="1"/>
</dbReference>
<evidence type="ECO:0000256" key="15">
    <source>
        <dbReference type="HAMAP-Rule" id="MF_01113"/>
    </source>
</evidence>
<dbReference type="GO" id="GO:0005829">
    <property type="term" value="C:cytosol"/>
    <property type="evidence" value="ECO:0007669"/>
    <property type="project" value="TreeGrafter"/>
</dbReference>
<comment type="function">
    <text evidence="15">Poorly processive, error-prone DNA polymerase involved in untargeted mutagenesis. Copies undamaged DNA at stalled replication forks, which arise in vivo from mismatched or misaligned primer ends. These misaligned primers can be extended by PolIV. Exhibits no 3'-5' exonuclease (proofreading) activity. May be involved in translesional synthesis, in conjunction with the beta clamp from PolIII.</text>
</comment>
<evidence type="ECO:0000256" key="16">
    <source>
        <dbReference type="SAM" id="MobiDB-lite"/>
    </source>
</evidence>
<keyword evidence="6 15" id="KW-0548">Nucleotidyltransferase</keyword>
<keyword evidence="10 15" id="KW-0460">Magnesium</keyword>
<feature type="site" description="Substrate discrimination" evidence="15">
    <location>
        <position position="110"/>
    </location>
</feature>
<feature type="active site" evidence="15">
    <location>
        <position position="195"/>
    </location>
</feature>
<dbReference type="PROSITE" id="PS50173">
    <property type="entry name" value="UMUC"/>
    <property type="match status" value="1"/>
</dbReference>
<evidence type="ECO:0000256" key="8">
    <source>
        <dbReference type="ARBA" id="ARBA00022723"/>
    </source>
</evidence>
<keyword evidence="9 15" id="KW-0227">DNA damage</keyword>
<evidence type="ECO:0000256" key="5">
    <source>
        <dbReference type="ARBA" id="ARBA00022679"/>
    </source>
</evidence>
<evidence type="ECO:0000256" key="11">
    <source>
        <dbReference type="ARBA" id="ARBA00022932"/>
    </source>
</evidence>
<protein>
    <recommendedName>
        <fullName evidence="15">DNA polymerase IV</fullName>
        <shortName evidence="15">Pol IV</shortName>
        <ecNumber evidence="15">2.7.7.7</ecNumber>
    </recommendedName>
</protein>
<dbReference type="EMBL" id="JACRIW010000011">
    <property type="protein sequence ID" value="MBI5168091.1"/>
    <property type="molecule type" value="Genomic_DNA"/>
</dbReference>
<dbReference type="Pfam" id="PF11799">
    <property type="entry name" value="IMS_C"/>
    <property type="match status" value="1"/>
</dbReference>
<dbReference type="Proteomes" id="UP000696931">
    <property type="component" value="Unassembled WGS sequence"/>
</dbReference>
<evidence type="ECO:0000256" key="13">
    <source>
        <dbReference type="ARBA" id="ARBA00023204"/>
    </source>
</evidence>
<name>A0A933S8X0_UNCEI</name>
<evidence type="ECO:0000256" key="3">
    <source>
        <dbReference type="ARBA" id="ARBA00022457"/>
    </source>
</evidence>
<dbReference type="GO" id="GO:0000287">
    <property type="term" value="F:magnesium ion binding"/>
    <property type="evidence" value="ECO:0007669"/>
    <property type="project" value="UniProtKB-UniRule"/>
</dbReference>
<keyword evidence="7 15" id="KW-0235">DNA replication</keyword>
<dbReference type="GO" id="GO:0006261">
    <property type="term" value="P:DNA-templated DNA replication"/>
    <property type="evidence" value="ECO:0007669"/>
    <property type="project" value="UniProtKB-UniRule"/>
</dbReference>
<evidence type="ECO:0000256" key="1">
    <source>
        <dbReference type="ARBA" id="ARBA00004496"/>
    </source>
</evidence>
<dbReference type="Gene3D" id="1.10.150.20">
    <property type="entry name" value="5' to 3' exonuclease, C-terminal subdomain"/>
    <property type="match status" value="1"/>
</dbReference>
<dbReference type="InterPro" id="IPR036775">
    <property type="entry name" value="DNA_pol_Y-fam_lit_finger_sf"/>
</dbReference>
<dbReference type="InterPro" id="IPR050116">
    <property type="entry name" value="DNA_polymerase-Y"/>
</dbReference>
<evidence type="ECO:0000256" key="2">
    <source>
        <dbReference type="ARBA" id="ARBA00010945"/>
    </source>
</evidence>
<dbReference type="InterPro" id="IPR017961">
    <property type="entry name" value="DNA_pol_Y-fam_little_finger"/>
</dbReference>
<evidence type="ECO:0000256" key="7">
    <source>
        <dbReference type="ARBA" id="ARBA00022705"/>
    </source>
</evidence>
<dbReference type="Gene3D" id="3.40.1170.60">
    <property type="match status" value="1"/>
</dbReference>
<evidence type="ECO:0000256" key="12">
    <source>
        <dbReference type="ARBA" id="ARBA00023125"/>
    </source>
</evidence>
<accession>A0A933S8X0</accession>
<comment type="subunit">
    <text evidence="15">Monomer.</text>
</comment>
<evidence type="ECO:0000256" key="14">
    <source>
        <dbReference type="ARBA" id="ARBA00049244"/>
    </source>
</evidence>
<dbReference type="InterPro" id="IPR043502">
    <property type="entry name" value="DNA/RNA_pol_sf"/>
</dbReference>
<dbReference type="CDD" id="cd03586">
    <property type="entry name" value="PolY_Pol_IV_kappa"/>
    <property type="match status" value="1"/>
</dbReference>
<dbReference type="EC" id="2.7.7.7" evidence="15"/>
<dbReference type="SUPFAM" id="SSF56672">
    <property type="entry name" value="DNA/RNA polymerases"/>
    <property type="match status" value="1"/>
</dbReference>
<dbReference type="GO" id="GO:0009432">
    <property type="term" value="P:SOS response"/>
    <property type="evidence" value="ECO:0007669"/>
    <property type="project" value="TreeGrafter"/>
</dbReference>
<comment type="similarity">
    <text evidence="2 15">Belongs to the DNA polymerase type-Y family.</text>
</comment>
<comment type="caution">
    <text evidence="18">The sequence shown here is derived from an EMBL/GenBank/DDBJ whole genome shotgun (WGS) entry which is preliminary data.</text>
</comment>
<dbReference type="AlphaFoldDB" id="A0A933S8X0"/>
<dbReference type="GO" id="GO:0006281">
    <property type="term" value="P:DNA repair"/>
    <property type="evidence" value="ECO:0007669"/>
    <property type="project" value="UniProtKB-UniRule"/>
</dbReference>
<dbReference type="GO" id="GO:0042276">
    <property type="term" value="P:error-prone translesion synthesis"/>
    <property type="evidence" value="ECO:0007669"/>
    <property type="project" value="TreeGrafter"/>
</dbReference>
<dbReference type="Pfam" id="PF21999">
    <property type="entry name" value="IMS_HHH_1"/>
    <property type="match status" value="1"/>
</dbReference>
<evidence type="ECO:0000313" key="18">
    <source>
        <dbReference type="EMBL" id="MBI5168091.1"/>
    </source>
</evidence>
<dbReference type="Pfam" id="PF00817">
    <property type="entry name" value="IMS"/>
    <property type="match status" value="1"/>
</dbReference>
<keyword evidence="4 15" id="KW-0963">Cytoplasm</keyword>
<dbReference type="Gene3D" id="3.30.1490.100">
    <property type="entry name" value="DNA polymerase, Y-family, little finger domain"/>
    <property type="match status" value="1"/>
</dbReference>
<keyword evidence="11 15" id="KW-0239">DNA-directed DNA polymerase</keyword>
<dbReference type="Gene3D" id="3.30.70.270">
    <property type="match status" value="1"/>
</dbReference>
<dbReference type="PANTHER" id="PTHR11076">
    <property type="entry name" value="DNA REPAIR POLYMERASE UMUC / TRANSFERASE FAMILY MEMBER"/>
    <property type="match status" value="1"/>
</dbReference>
<reference evidence="18" key="1">
    <citation type="submission" date="2020-07" db="EMBL/GenBank/DDBJ databases">
        <title>Huge and variable diversity of episymbiotic CPR bacteria and DPANN archaea in groundwater ecosystems.</title>
        <authorList>
            <person name="He C.Y."/>
            <person name="Keren R."/>
            <person name="Whittaker M."/>
            <person name="Farag I.F."/>
            <person name="Doudna J."/>
            <person name="Cate J.H.D."/>
            <person name="Banfield J.F."/>
        </authorList>
    </citation>
    <scope>NUCLEOTIDE SEQUENCE</scope>
    <source>
        <strain evidence="18">NC_groundwater_1813_Pr3_B-0.1um_71_17</strain>
    </source>
</reference>
<keyword evidence="12 15" id="KW-0238">DNA-binding</keyword>
<proteinExistence type="inferred from homology"/>
<dbReference type="InterPro" id="IPR001126">
    <property type="entry name" value="UmuC"/>
</dbReference>
<evidence type="ECO:0000256" key="4">
    <source>
        <dbReference type="ARBA" id="ARBA00022490"/>
    </source>
</evidence>
<dbReference type="InterPro" id="IPR043128">
    <property type="entry name" value="Rev_trsase/Diguanyl_cyclase"/>
</dbReference>
<gene>
    <name evidence="15" type="primary">dinB</name>
    <name evidence="18" type="ORF">HZA61_01245</name>
</gene>
<keyword evidence="8 15" id="KW-0479">Metal-binding</keyword>
<evidence type="ECO:0000259" key="17">
    <source>
        <dbReference type="PROSITE" id="PS50173"/>
    </source>
</evidence>
<evidence type="ECO:0000256" key="6">
    <source>
        <dbReference type="ARBA" id="ARBA00022695"/>
    </source>
</evidence>
<organism evidence="18 19">
    <name type="scientific">Eiseniibacteriota bacterium</name>
    <dbReference type="NCBI Taxonomy" id="2212470"/>
    <lineage>
        <taxon>Bacteria</taxon>
        <taxon>Candidatus Eiseniibacteriota</taxon>
    </lineage>
</organism>
<dbReference type="InterPro" id="IPR022880">
    <property type="entry name" value="DNApol_IV"/>
</dbReference>
<keyword evidence="13 15" id="KW-0234">DNA repair</keyword>
<evidence type="ECO:0000313" key="19">
    <source>
        <dbReference type="Proteomes" id="UP000696931"/>
    </source>
</evidence>
<dbReference type="PANTHER" id="PTHR11076:SF33">
    <property type="entry name" value="DNA POLYMERASE KAPPA"/>
    <property type="match status" value="1"/>
</dbReference>